<feature type="binding site" description="distal binding residue" evidence="8">
    <location>
        <position position="45"/>
    </location>
    <ligand>
        <name>heme</name>
        <dbReference type="ChEBI" id="CHEBI:30413"/>
    </ligand>
    <ligandPart>
        <name>Fe</name>
        <dbReference type="ChEBI" id="CHEBI:18248"/>
    </ligandPart>
</feature>
<comment type="similarity">
    <text evidence="1 6">Belongs to the truncated hemoglobin family. Group I subfamily.</text>
</comment>
<evidence type="ECO:0000256" key="6">
    <source>
        <dbReference type="PIRNR" id="PIRNR002030"/>
    </source>
</evidence>
<evidence type="ECO:0000256" key="3">
    <source>
        <dbReference type="ARBA" id="ARBA00022617"/>
    </source>
</evidence>
<keyword evidence="5 6" id="KW-0408">Iron</keyword>
<evidence type="ECO:0000313" key="9">
    <source>
        <dbReference type="EMBL" id="ABD11943.1"/>
    </source>
</evidence>
<dbReference type="OrthoDB" id="9798157at2"/>
<dbReference type="GO" id="GO:0046872">
    <property type="term" value="F:metal ion binding"/>
    <property type="evidence" value="ECO:0007669"/>
    <property type="project" value="UniProtKB-UniRule"/>
</dbReference>
<dbReference type="KEGG" id="fra:Francci3_2581"/>
<proteinExistence type="inferred from homology"/>
<evidence type="ECO:0000256" key="8">
    <source>
        <dbReference type="PIRSR" id="PIRSR601486-1"/>
    </source>
</evidence>
<dbReference type="CDD" id="cd00454">
    <property type="entry name" value="TrHb1_N"/>
    <property type="match status" value="1"/>
</dbReference>
<dbReference type="GO" id="GO:0019825">
    <property type="term" value="F:oxygen binding"/>
    <property type="evidence" value="ECO:0007669"/>
    <property type="project" value="InterPro"/>
</dbReference>
<dbReference type="eggNOG" id="COG2346">
    <property type="taxonomic scope" value="Bacteria"/>
</dbReference>
<dbReference type="PIRSF" id="PIRSF002030">
    <property type="entry name" value="Globin_Protozoa/Cyanobacteria"/>
    <property type="match status" value="1"/>
</dbReference>
<dbReference type="Proteomes" id="UP000001937">
    <property type="component" value="Chromosome"/>
</dbReference>
<dbReference type="GO" id="GO:0020037">
    <property type="term" value="F:heme binding"/>
    <property type="evidence" value="ECO:0007669"/>
    <property type="project" value="InterPro"/>
</dbReference>
<feature type="binding site" description="proximal binding residue" evidence="7">
    <location>
        <position position="69"/>
    </location>
    <ligand>
        <name>heme</name>
        <dbReference type="ChEBI" id="CHEBI:30413"/>
    </ligand>
    <ligandPart>
        <name>Fe</name>
        <dbReference type="ChEBI" id="CHEBI:18248"/>
    </ligandPart>
</feature>
<evidence type="ECO:0000256" key="2">
    <source>
        <dbReference type="ARBA" id="ARBA00022448"/>
    </source>
</evidence>
<protein>
    <recommendedName>
        <fullName evidence="6">Group 1 truncated hemoglobin</fullName>
    </recommendedName>
</protein>
<evidence type="ECO:0000256" key="1">
    <source>
        <dbReference type="ARBA" id="ARBA00009660"/>
    </source>
</evidence>
<dbReference type="GO" id="GO:0005344">
    <property type="term" value="F:oxygen carrier activity"/>
    <property type="evidence" value="ECO:0007669"/>
    <property type="project" value="UniProtKB-UniRule"/>
</dbReference>
<dbReference type="Gene3D" id="1.10.490.10">
    <property type="entry name" value="Globins"/>
    <property type="match status" value="1"/>
</dbReference>
<dbReference type="AlphaFoldDB" id="Q2J9U9"/>
<evidence type="ECO:0000256" key="5">
    <source>
        <dbReference type="ARBA" id="ARBA00023004"/>
    </source>
</evidence>
<dbReference type="PhylomeDB" id="Q2J9U9"/>
<keyword evidence="6" id="KW-0561">Oxygen transport</keyword>
<dbReference type="InterPro" id="IPR012292">
    <property type="entry name" value="Globin/Proto"/>
</dbReference>
<keyword evidence="2 6" id="KW-0813">Transport</keyword>
<dbReference type="RefSeq" id="WP_011436978.1">
    <property type="nucleotide sequence ID" value="NC_007777.1"/>
</dbReference>
<name>Q2J9U9_FRACC</name>
<dbReference type="Pfam" id="PF01152">
    <property type="entry name" value="Bac_globin"/>
    <property type="match status" value="1"/>
</dbReference>
<dbReference type="HOGENOM" id="CLU_103526_2_1_11"/>
<evidence type="ECO:0000256" key="4">
    <source>
        <dbReference type="ARBA" id="ARBA00022723"/>
    </source>
</evidence>
<dbReference type="STRING" id="106370.Francci3_2581"/>
<dbReference type="InterPro" id="IPR009050">
    <property type="entry name" value="Globin-like_sf"/>
</dbReference>
<reference evidence="9 10" key="1">
    <citation type="journal article" date="2007" name="Genome Res.">
        <title>Genome characteristics of facultatively symbiotic Frankia sp. strains reflect host range and host plant biogeography.</title>
        <authorList>
            <person name="Normand P."/>
            <person name="Lapierre P."/>
            <person name="Tisa L.S."/>
            <person name="Gogarten J.P."/>
            <person name="Alloisio N."/>
            <person name="Bagnarol E."/>
            <person name="Bassi C.A."/>
            <person name="Berry A.M."/>
            <person name="Bickhart D.M."/>
            <person name="Choisne N."/>
            <person name="Couloux A."/>
            <person name="Cournoyer B."/>
            <person name="Cruveiller S."/>
            <person name="Daubin V."/>
            <person name="Demange N."/>
            <person name="Francino M.P."/>
            <person name="Goltsman E."/>
            <person name="Huang Y."/>
            <person name="Kopp O.R."/>
            <person name="Labarre L."/>
            <person name="Lapidus A."/>
            <person name="Lavire C."/>
            <person name="Marechal J."/>
            <person name="Martinez M."/>
            <person name="Mastronunzio J.E."/>
            <person name="Mullin B.C."/>
            <person name="Niemann J."/>
            <person name="Pujic P."/>
            <person name="Rawnsley T."/>
            <person name="Rouy Z."/>
            <person name="Schenowitz C."/>
            <person name="Sellstedt A."/>
            <person name="Tavares F."/>
            <person name="Tomkins J.P."/>
            <person name="Vallenet D."/>
            <person name="Valverde C."/>
            <person name="Wall L.G."/>
            <person name="Wang Y."/>
            <person name="Medigue C."/>
            <person name="Benson D.R."/>
        </authorList>
    </citation>
    <scope>NUCLEOTIDE SEQUENCE [LARGE SCALE GENOMIC DNA]</scope>
    <source>
        <strain evidence="10">DSM 45818 / CECT 9043 / CcI3</strain>
    </source>
</reference>
<keyword evidence="4 6" id="KW-0479">Metal-binding</keyword>
<gene>
    <name evidence="9" type="ordered locus">Francci3_2581</name>
</gene>
<sequence>MSIYDTIGGATAVQAAVDDFYVRVTADPVLAPLFANRDLPRLKEHQRAFIAAVIGGPEVYRGRDMAAVHATLGLTDAHFDAVVDHLLAALTGLGVPTETTGQIGAALAPLRSDVVTISK</sequence>
<dbReference type="SUPFAM" id="SSF46458">
    <property type="entry name" value="Globin-like"/>
    <property type="match status" value="1"/>
</dbReference>
<dbReference type="InterPro" id="IPR001486">
    <property type="entry name" value="Hemoglobin_trunc"/>
</dbReference>
<dbReference type="InterPro" id="IPR016339">
    <property type="entry name" value="Hemoglobin_trunc_I"/>
</dbReference>
<accession>Q2J9U9</accession>
<comment type="cofactor">
    <cofactor evidence="7">
        <name>heme</name>
        <dbReference type="ChEBI" id="CHEBI:30413"/>
    </cofactor>
    <text evidence="7">Binds 1 heme group per subunit.</text>
</comment>
<organism evidence="9 10">
    <name type="scientific">Frankia casuarinae (strain DSM 45818 / CECT 9043 / HFP020203 / CcI3)</name>
    <dbReference type="NCBI Taxonomy" id="106370"/>
    <lineage>
        <taxon>Bacteria</taxon>
        <taxon>Bacillati</taxon>
        <taxon>Actinomycetota</taxon>
        <taxon>Actinomycetes</taxon>
        <taxon>Frankiales</taxon>
        <taxon>Frankiaceae</taxon>
        <taxon>Frankia</taxon>
    </lineage>
</organism>
<evidence type="ECO:0000313" key="10">
    <source>
        <dbReference type="Proteomes" id="UP000001937"/>
    </source>
</evidence>
<feature type="binding site" description="distal binding residue" evidence="8">
    <location>
        <position position="69"/>
    </location>
    <ligand>
        <name>heme</name>
        <dbReference type="ChEBI" id="CHEBI:30413"/>
    </ligand>
    <ligandPart>
        <name>Fe</name>
        <dbReference type="ChEBI" id="CHEBI:18248"/>
    </ligandPart>
</feature>
<evidence type="ECO:0000256" key="7">
    <source>
        <dbReference type="PIRSR" id="PIRSR002030-1"/>
    </source>
</evidence>
<keyword evidence="3 6" id="KW-0349">Heme</keyword>
<keyword evidence="10" id="KW-1185">Reference proteome</keyword>
<dbReference type="EMBL" id="CP000249">
    <property type="protein sequence ID" value="ABD11943.1"/>
    <property type="molecule type" value="Genomic_DNA"/>
</dbReference>